<dbReference type="EMBL" id="BARW01034575">
    <property type="protein sequence ID" value="GAJ07883.1"/>
    <property type="molecule type" value="Genomic_DNA"/>
</dbReference>
<comment type="similarity">
    <text evidence="1">Belongs to the sulfatase family.</text>
</comment>
<accession>X1TRA7</accession>
<dbReference type="NCBIfam" id="TIGR01409">
    <property type="entry name" value="TAT_signal_seq"/>
    <property type="match status" value="1"/>
</dbReference>
<evidence type="ECO:0000256" key="1">
    <source>
        <dbReference type="ARBA" id="ARBA00008779"/>
    </source>
</evidence>
<evidence type="ECO:0000259" key="3">
    <source>
        <dbReference type="Pfam" id="PF00884"/>
    </source>
</evidence>
<dbReference type="SUPFAM" id="SSF53649">
    <property type="entry name" value="Alkaline phosphatase-like"/>
    <property type="match status" value="1"/>
</dbReference>
<dbReference type="InterPro" id="IPR017850">
    <property type="entry name" value="Alkaline_phosphatase_core_sf"/>
</dbReference>
<gene>
    <name evidence="4" type="ORF">S12H4_54154</name>
</gene>
<dbReference type="Pfam" id="PF00884">
    <property type="entry name" value="Sulfatase"/>
    <property type="match status" value="1"/>
</dbReference>
<keyword evidence="2" id="KW-0378">Hydrolase</keyword>
<feature type="non-terminal residue" evidence="4">
    <location>
        <position position="230"/>
    </location>
</feature>
<dbReference type="PANTHER" id="PTHR42693">
    <property type="entry name" value="ARYLSULFATASE FAMILY MEMBER"/>
    <property type="match status" value="1"/>
</dbReference>
<name>X1TRA7_9ZZZZ</name>
<dbReference type="PANTHER" id="PTHR42693:SF53">
    <property type="entry name" value="ENDO-4-O-SULFATASE"/>
    <property type="match status" value="1"/>
</dbReference>
<protein>
    <recommendedName>
        <fullName evidence="3">Sulfatase N-terminal domain-containing protein</fullName>
    </recommendedName>
</protein>
<evidence type="ECO:0000256" key="2">
    <source>
        <dbReference type="ARBA" id="ARBA00022801"/>
    </source>
</evidence>
<dbReference type="InterPro" id="IPR019546">
    <property type="entry name" value="TAT_signal_bac_arc"/>
</dbReference>
<dbReference type="InterPro" id="IPR050738">
    <property type="entry name" value="Sulfatase"/>
</dbReference>
<dbReference type="AlphaFoldDB" id="X1TRA7"/>
<evidence type="ECO:0000313" key="4">
    <source>
        <dbReference type="EMBL" id="GAJ07883.1"/>
    </source>
</evidence>
<reference evidence="4" key="1">
    <citation type="journal article" date="2014" name="Front. Microbiol.">
        <title>High frequency of phylogenetically diverse reductive dehalogenase-homologous genes in deep subseafloor sedimentary metagenomes.</title>
        <authorList>
            <person name="Kawai M."/>
            <person name="Futagami T."/>
            <person name="Toyoda A."/>
            <person name="Takaki Y."/>
            <person name="Nishi S."/>
            <person name="Hori S."/>
            <person name="Arai W."/>
            <person name="Tsubouchi T."/>
            <person name="Morono Y."/>
            <person name="Uchiyama I."/>
            <person name="Ito T."/>
            <person name="Fujiyama A."/>
            <person name="Inagaki F."/>
            <person name="Takami H."/>
        </authorList>
    </citation>
    <scope>NUCLEOTIDE SEQUENCE</scope>
    <source>
        <strain evidence="4">Expedition CK06-06</strain>
    </source>
</reference>
<feature type="domain" description="Sulfatase N-terminal" evidence="3">
    <location>
        <begin position="37"/>
        <end position="162"/>
    </location>
</feature>
<comment type="caution">
    <text evidence="4">The sequence shown here is derived from an EMBL/GenBank/DDBJ whole genome shotgun (WGS) entry which is preliminary data.</text>
</comment>
<sequence length="230" mass="25454">KVTISRRDFLKTALAGTGIAPLGCYRLGAAKPVKTKPNIILIMADDISAKEFPTYNIPKPTYGDGPCVTPVLEKMKKDGVQFAIAWATPLCHPSRGMIMTGRYAHRTKWWSNGFSPAKGEKGYPLYQSHLTLGQIAKTAGYRTQFVGKWQLGGTPDGYAFDEYVFTPDQYAARAPAEKKMSGSGKGKSSFYWNPGYGLRKHPDYPDSFGAKGLTFKTTWQDFAADIELKY</sequence>
<proteinExistence type="inferred from homology"/>
<dbReference type="Gene3D" id="3.40.720.10">
    <property type="entry name" value="Alkaline Phosphatase, subunit A"/>
    <property type="match status" value="1"/>
</dbReference>
<dbReference type="GO" id="GO:0004065">
    <property type="term" value="F:arylsulfatase activity"/>
    <property type="evidence" value="ECO:0007669"/>
    <property type="project" value="TreeGrafter"/>
</dbReference>
<feature type="non-terminal residue" evidence="4">
    <location>
        <position position="1"/>
    </location>
</feature>
<dbReference type="InterPro" id="IPR000917">
    <property type="entry name" value="Sulfatase_N"/>
</dbReference>
<organism evidence="4">
    <name type="scientific">marine sediment metagenome</name>
    <dbReference type="NCBI Taxonomy" id="412755"/>
    <lineage>
        <taxon>unclassified sequences</taxon>
        <taxon>metagenomes</taxon>
        <taxon>ecological metagenomes</taxon>
    </lineage>
</organism>